<protein>
    <submittedName>
        <fullName evidence="2">Glycosyltransferase family 4 protein</fullName>
    </submittedName>
</protein>
<proteinExistence type="predicted"/>
<dbReference type="Pfam" id="PF00534">
    <property type="entry name" value="Glycos_transf_1"/>
    <property type="match status" value="1"/>
</dbReference>
<keyword evidence="2" id="KW-0808">Transferase</keyword>
<dbReference type="RefSeq" id="WP_185662700.1">
    <property type="nucleotide sequence ID" value="NZ_JACLAW010000002.1"/>
</dbReference>
<evidence type="ECO:0000259" key="1">
    <source>
        <dbReference type="Pfam" id="PF00534"/>
    </source>
</evidence>
<accession>A0A7X1FPG2</accession>
<dbReference type="PANTHER" id="PTHR12526:SF638">
    <property type="entry name" value="SPORE COAT PROTEIN SA"/>
    <property type="match status" value="1"/>
</dbReference>
<dbReference type="GO" id="GO:0016757">
    <property type="term" value="F:glycosyltransferase activity"/>
    <property type="evidence" value="ECO:0007669"/>
    <property type="project" value="InterPro"/>
</dbReference>
<gene>
    <name evidence="2" type="ORF">H7F51_02830</name>
</gene>
<reference evidence="2 3" key="1">
    <citation type="submission" date="2020-08" db="EMBL/GenBank/DDBJ databases">
        <title>The genome sequence of type strain Novosphingobium flavum NBRC 111647.</title>
        <authorList>
            <person name="Liu Y."/>
        </authorList>
    </citation>
    <scope>NUCLEOTIDE SEQUENCE [LARGE SCALE GENOMIC DNA]</scope>
    <source>
        <strain evidence="2 3">NBRC 111647</strain>
    </source>
</reference>
<dbReference type="InterPro" id="IPR001296">
    <property type="entry name" value="Glyco_trans_1"/>
</dbReference>
<dbReference type="Proteomes" id="UP000566813">
    <property type="component" value="Unassembled WGS sequence"/>
</dbReference>
<dbReference type="EMBL" id="JACLAW010000002">
    <property type="protein sequence ID" value="MBC2664449.1"/>
    <property type="molecule type" value="Genomic_DNA"/>
</dbReference>
<name>A0A7X1FPG2_9SPHN</name>
<dbReference type="Gene3D" id="3.40.50.2000">
    <property type="entry name" value="Glycogen Phosphorylase B"/>
    <property type="match status" value="2"/>
</dbReference>
<comment type="caution">
    <text evidence="2">The sequence shown here is derived from an EMBL/GenBank/DDBJ whole genome shotgun (WGS) entry which is preliminary data.</text>
</comment>
<organism evidence="2 3">
    <name type="scientific">Novosphingobium flavum</name>
    <dbReference type="NCBI Taxonomy" id="1778672"/>
    <lineage>
        <taxon>Bacteria</taxon>
        <taxon>Pseudomonadati</taxon>
        <taxon>Pseudomonadota</taxon>
        <taxon>Alphaproteobacteria</taxon>
        <taxon>Sphingomonadales</taxon>
        <taxon>Sphingomonadaceae</taxon>
        <taxon>Novosphingobium</taxon>
    </lineage>
</organism>
<sequence length="398" mass="43276">MIGNKKRVVGLIWSQFAAYHTDRCEAVARRLGDDCEVLAIEVATTSTLYAWDPSGEVAGARKVTLFPGRSFDDISPWQRFRAMLRAARGCDTVCIGISYAEPDAIALSWTLRLLGKQVIVFSESKFDDRRRSIWVELIKSITLGCYSAAVVGGRRHIDYFRFLGFRARPVLPGYDVVGLDRIRRQSGGILAPQGLPFADRSFLFVGRFVEKKNLLTLVAGYARYAALAGPKARRLVLVGSGEEEALLRDRAAALGVAGLVDFTGFLNAEAVSRALAGALALVLVSREEQWGLVVNEALALGLPAIVSNEVGSRDLLVRNLINGFVVESGCVEGLARAMLQIGSDPATWEAMVAASHERAWLGDADRLADALEILLVPGTADTAGRVERLMVELETEPK</sequence>
<dbReference type="AlphaFoldDB" id="A0A7X1FPG2"/>
<evidence type="ECO:0000313" key="3">
    <source>
        <dbReference type="Proteomes" id="UP000566813"/>
    </source>
</evidence>
<keyword evidence="3" id="KW-1185">Reference proteome</keyword>
<evidence type="ECO:0000313" key="2">
    <source>
        <dbReference type="EMBL" id="MBC2664449.1"/>
    </source>
</evidence>
<feature type="domain" description="Glycosyl transferase family 1" evidence="1">
    <location>
        <begin position="199"/>
        <end position="354"/>
    </location>
</feature>
<dbReference type="PANTHER" id="PTHR12526">
    <property type="entry name" value="GLYCOSYLTRANSFERASE"/>
    <property type="match status" value="1"/>
</dbReference>
<dbReference type="SUPFAM" id="SSF53756">
    <property type="entry name" value="UDP-Glycosyltransferase/glycogen phosphorylase"/>
    <property type="match status" value="1"/>
</dbReference>